<evidence type="ECO:0000313" key="1">
    <source>
        <dbReference type="EMBL" id="SCX87849.1"/>
    </source>
</evidence>
<evidence type="ECO:0008006" key="3">
    <source>
        <dbReference type="Google" id="ProtNLM"/>
    </source>
</evidence>
<dbReference type="InterPro" id="IPR024269">
    <property type="entry name" value="DUF3791"/>
</dbReference>
<keyword evidence="2" id="KW-1185">Reference proteome</keyword>
<dbReference type="OrthoDB" id="9805037at2"/>
<gene>
    <name evidence="1" type="ORF">SAMN02910451_00654</name>
</gene>
<reference evidence="2" key="1">
    <citation type="submission" date="2016-10" db="EMBL/GenBank/DDBJ databases">
        <authorList>
            <person name="Varghese N."/>
            <person name="Submissions S."/>
        </authorList>
    </citation>
    <scope>NUCLEOTIDE SEQUENCE [LARGE SCALE GENOMIC DNA]</scope>
    <source>
        <strain evidence="2">XBD2006</strain>
    </source>
</reference>
<dbReference type="AlphaFoldDB" id="A0A1G5BCK3"/>
<accession>A0A1G5BCK3</accession>
<dbReference type="EMBL" id="FMUR01000004">
    <property type="protein sequence ID" value="SCX87849.1"/>
    <property type="molecule type" value="Genomic_DNA"/>
</dbReference>
<name>A0A1G5BCK3_9FIRM</name>
<dbReference type="Proteomes" id="UP000183047">
    <property type="component" value="Unassembled WGS sequence"/>
</dbReference>
<dbReference type="Pfam" id="PF12668">
    <property type="entry name" value="DUF3791"/>
    <property type="match status" value="1"/>
</dbReference>
<proteinExistence type="predicted"/>
<protein>
    <recommendedName>
        <fullName evidence="3">DUF3791 domain-containing protein</fullName>
    </recommendedName>
</protein>
<organism evidence="1 2">
    <name type="scientific">Butyrivibrio hungatei</name>
    <dbReference type="NCBI Taxonomy" id="185008"/>
    <lineage>
        <taxon>Bacteria</taxon>
        <taxon>Bacillati</taxon>
        <taxon>Bacillota</taxon>
        <taxon>Clostridia</taxon>
        <taxon>Lachnospirales</taxon>
        <taxon>Lachnospiraceae</taxon>
        <taxon>Butyrivibrio</taxon>
    </lineage>
</organism>
<dbReference type="RefSeq" id="WP_074461410.1">
    <property type="nucleotide sequence ID" value="NZ_FMUR01000004.1"/>
</dbReference>
<sequence>MSYQRRLINYTIACVNEFAEAFNLNVKEAYRYLRDFKGIEFLKDFYEEEYLLSFDNVVEDLQALCRRNGGTI</sequence>
<evidence type="ECO:0000313" key="2">
    <source>
        <dbReference type="Proteomes" id="UP000183047"/>
    </source>
</evidence>